<dbReference type="SUPFAM" id="SSF53098">
    <property type="entry name" value="Ribonuclease H-like"/>
    <property type="match status" value="1"/>
</dbReference>
<dbReference type="STRING" id="106004.A0A1Y2FRY2"/>
<reference evidence="3 4" key="1">
    <citation type="submission" date="2016-07" db="EMBL/GenBank/DDBJ databases">
        <title>Pervasive Adenine N6-methylation of Active Genes in Fungi.</title>
        <authorList>
            <consortium name="DOE Joint Genome Institute"/>
            <person name="Mondo S.J."/>
            <person name="Dannebaum R.O."/>
            <person name="Kuo R.C."/>
            <person name="Labutti K."/>
            <person name="Haridas S."/>
            <person name="Kuo A."/>
            <person name="Salamov A."/>
            <person name="Ahrendt S.R."/>
            <person name="Lipzen A."/>
            <person name="Sullivan W."/>
            <person name="Andreopoulos W.B."/>
            <person name="Clum A."/>
            <person name="Lindquist E."/>
            <person name="Daum C."/>
            <person name="Ramamoorthy G.K."/>
            <person name="Gryganskyi A."/>
            <person name="Culley D."/>
            <person name="Magnuson J.K."/>
            <person name="James T.Y."/>
            <person name="O'Malley M.A."/>
            <person name="Stajich J.E."/>
            <person name="Spatafora J.W."/>
            <person name="Visel A."/>
            <person name="Grigoriev I.V."/>
        </authorList>
    </citation>
    <scope>NUCLEOTIDE SEQUENCE [LARGE SCALE GENOMIC DNA]</scope>
    <source>
        <strain evidence="3 4">62-1032</strain>
    </source>
</reference>
<comment type="caution">
    <text evidence="3">The sequence shown here is derived from an EMBL/GenBank/DDBJ whole genome shotgun (WGS) entry which is preliminary data.</text>
</comment>
<dbReference type="InParanoid" id="A0A1Y2FRY2"/>
<accession>A0A1Y2FRY2</accession>
<evidence type="ECO:0000313" key="3">
    <source>
        <dbReference type="EMBL" id="ORY86709.1"/>
    </source>
</evidence>
<dbReference type="OrthoDB" id="26838at2759"/>
<evidence type="ECO:0000259" key="2">
    <source>
        <dbReference type="Pfam" id="PF01612"/>
    </source>
</evidence>
<keyword evidence="4" id="KW-1185">Reference proteome</keyword>
<gene>
    <name evidence="3" type="ORF">BCR35DRAFT_330589</name>
</gene>
<dbReference type="AlphaFoldDB" id="A0A1Y2FRY2"/>
<dbReference type="InterPro" id="IPR036397">
    <property type="entry name" value="RNaseH_sf"/>
</dbReference>
<dbReference type="Proteomes" id="UP000193467">
    <property type="component" value="Unassembled WGS sequence"/>
</dbReference>
<dbReference type="GO" id="GO:0003676">
    <property type="term" value="F:nucleic acid binding"/>
    <property type="evidence" value="ECO:0007669"/>
    <property type="project" value="InterPro"/>
</dbReference>
<dbReference type="GO" id="GO:0006139">
    <property type="term" value="P:nucleobase-containing compound metabolic process"/>
    <property type="evidence" value="ECO:0007669"/>
    <property type="project" value="InterPro"/>
</dbReference>
<dbReference type="Pfam" id="PF01612">
    <property type="entry name" value="DNA_pol_A_exo1"/>
    <property type="match status" value="1"/>
</dbReference>
<feature type="compositionally biased region" description="Basic and acidic residues" evidence="1">
    <location>
        <begin position="217"/>
        <end position="230"/>
    </location>
</feature>
<dbReference type="PANTHER" id="PTHR43040:SF1">
    <property type="entry name" value="RIBONUCLEASE D"/>
    <property type="match status" value="1"/>
</dbReference>
<dbReference type="InterPro" id="IPR012337">
    <property type="entry name" value="RNaseH-like_sf"/>
</dbReference>
<proteinExistence type="predicted"/>
<evidence type="ECO:0000256" key="1">
    <source>
        <dbReference type="SAM" id="MobiDB-lite"/>
    </source>
</evidence>
<organism evidence="3 4">
    <name type="scientific">Leucosporidium creatinivorum</name>
    <dbReference type="NCBI Taxonomy" id="106004"/>
    <lineage>
        <taxon>Eukaryota</taxon>
        <taxon>Fungi</taxon>
        <taxon>Dikarya</taxon>
        <taxon>Basidiomycota</taxon>
        <taxon>Pucciniomycotina</taxon>
        <taxon>Microbotryomycetes</taxon>
        <taxon>Leucosporidiales</taxon>
        <taxon>Leucosporidium</taxon>
    </lineage>
</organism>
<feature type="domain" description="3'-5' exonuclease" evidence="2">
    <location>
        <begin position="41"/>
        <end position="192"/>
    </location>
</feature>
<dbReference type="GO" id="GO:0008408">
    <property type="term" value="F:3'-5' exonuclease activity"/>
    <property type="evidence" value="ECO:0007669"/>
    <property type="project" value="InterPro"/>
</dbReference>
<dbReference type="EMBL" id="MCGR01000014">
    <property type="protein sequence ID" value="ORY86709.1"/>
    <property type="molecule type" value="Genomic_DNA"/>
</dbReference>
<dbReference type="PANTHER" id="PTHR43040">
    <property type="entry name" value="RIBONUCLEASE D"/>
    <property type="match status" value="1"/>
</dbReference>
<protein>
    <submittedName>
        <fullName evidence="3">Ribonuclease H-like domain-containing protein</fullName>
    </submittedName>
</protein>
<sequence>MADLPSPVLVDNVSLLEECLEEICDVEILAIGFQGRDLGATGSLALVQVHVQGSEFVWLLDVKELGRGLFEHEHYGVSIRAVLEDGEIRKLWFDGRNGCAALSRFGIHLEGIYDVQLLFLAWFERNVGPTRHLSGLATIMKDGVTSSYDGHLKASAIQIAGPDFGEFEKRPLSDELMRYAAQDTSCLFEIYDLYKGMVRKNVAGRVLRDTRNRIEQAESSRWDPHSRENTKVPLWW</sequence>
<dbReference type="Gene3D" id="3.30.420.10">
    <property type="entry name" value="Ribonuclease H-like superfamily/Ribonuclease H"/>
    <property type="match status" value="1"/>
</dbReference>
<dbReference type="InterPro" id="IPR002562">
    <property type="entry name" value="3'-5'_exonuclease_dom"/>
</dbReference>
<evidence type="ECO:0000313" key="4">
    <source>
        <dbReference type="Proteomes" id="UP000193467"/>
    </source>
</evidence>
<name>A0A1Y2FRY2_9BASI</name>
<feature type="region of interest" description="Disordered" evidence="1">
    <location>
        <begin position="217"/>
        <end position="236"/>
    </location>
</feature>